<proteinExistence type="predicted"/>
<evidence type="ECO:0000313" key="2">
    <source>
        <dbReference type="EMBL" id="MBO8464745.1"/>
    </source>
</evidence>
<protein>
    <recommendedName>
        <fullName evidence="4">BACON domain-containing protein</fullName>
    </recommendedName>
</protein>
<feature type="chain" id="PRO_5039042691" description="BACON domain-containing protein" evidence="1">
    <location>
        <begin position="23"/>
        <end position="662"/>
    </location>
</feature>
<evidence type="ECO:0000256" key="1">
    <source>
        <dbReference type="SAM" id="SignalP"/>
    </source>
</evidence>
<gene>
    <name evidence="2" type="ORF">IAB93_01955</name>
</gene>
<accession>A0A9D9I2E7</accession>
<comment type="caution">
    <text evidence="2">The sequence shown here is derived from an EMBL/GenBank/DDBJ whole genome shotgun (WGS) entry which is preliminary data.</text>
</comment>
<sequence>MKRFYFFVVAMLMALLSFSLIGCDPDDTGKVPPDPDDSTEVTTPQLNITLEGDLQIDPQGGDYQFEYELLNEVSGGTIGVSLEEGCDWITDLNYNVKGVVTFTVPSNESGADRSTVMTVTYTYDEDKTVQDAINIVQALYEPPVVYDYELDAEYQSGYYYGTQFGVNGEHNYYTWLSSLPFDDAGYTQPGGTYYLFDIYAPAPEDENDPKIPTGTYTLGEFGATDEFTFSPDYSMGMALSEDGSMRTMDVTFAEGTLEVSEEGGNYVFDAKLTDNEGKMHHVTYTGPATYDVEGSDVGYSVIENDLTVDITTAVAGYVADESGVMNVSINLTDMPVDSEGYVTPPGTIVSLDAYMPFDENGYIEAGTYNVNFDMTEGTLYPGEMMDFFGMLLPMGTYAEYYDEAGNAYYGFITSGSVEISGSAGNYDIDLKLVTEQGYNITGSYSGPLTVQDIPGPFSTLTDDYTLDLSNAVGSGTFYGDYYSTGGGNWYFVLRPSDGITGDGLQVDLVGASLDFDAGVPTGIYTAASSDSPNPSEYLVGYNNSESLGGTMFLGGFDAQGYVSEFAPAMDGNLEVTNHGDGTYTLKFSFLDDLGHTWDGEWTGAISFTDAGSSMYSTQARTYSDYRRGAVNMKQKADLLMQNKLKAAEVTTPTKAVSRKVVR</sequence>
<evidence type="ECO:0000313" key="3">
    <source>
        <dbReference type="Proteomes" id="UP000823597"/>
    </source>
</evidence>
<keyword evidence="1" id="KW-0732">Signal</keyword>
<name>A0A9D9I2E7_9BACT</name>
<dbReference type="PROSITE" id="PS51257">
    <property type="entry name" value="PROKAR_LIPOPROTEIN"/>
    <property type="match status" value="1"/>
</dbReference>
<dbReference type="Proteomes" id="UP000823597">
    <property type="component" value="Unassembled WGS sequence"/>
</dbReference>
<evidence type="ECO:0008006" key="4">
    <source>
        <dbReference type="Google" id="ProtNLM"/>
    </source>
</evidence>
<dbReference type="AlphaFoldDB" id="A0A9D9I2E7"/>
<dbReference type="EMBL" id="JADIME010000020">
    <property type="protein sequence ID" value="MBO8464745.1"/>
    <property type="molecule type" value="Genomic_DNA"/>
</dbReference>
<reference evidence="2" key="2">
    <citation type="journal article" date="2021" name="PeerJ">
        <title>Extensive microbial diversity within the chicken gut microbiome revealed by metagenomics and culture.</title>
        <authorList>
            <person name="Gilroy R."/>
            <person name="Ravi A."/>
            <person name="Getino M."/>
            <person name="Pursley I."/>
            <person name="Horton D.L."/>
            <person name="Alikhan N.F."/>
            <person name="Baker D."/>
            <person name="Gharbi K."/>
            <person name="Hall N."/>
            <person name="Watson M."/>
            <person name="Adriaenssens E.M."/>
            <person name="Foster-Nyarko E."/>
            <person name="Jarju S."/>
            <person name="Secka A."/>
            <person name="Antonio M."/>
            <person name="Oren A."/>
            <person name="Chaudhuri R.R."/>
            <person name="La Ragione R."/>
            <person name="Hildebrand F."/>
            <person name="Pallen M.J."/>
        </authorList>
    </citation>
    <scope>NUCLEOTIDE SEQUENCE</scope>
    <source>
        <strain evidence="2">10037</strain>
    </source>
</reference>
<organism evidence="2 3">
    <name type="scientific">Candidatus Merdivivens pullistercoris</name>
    <dbReference type="NCBI Taxonomy" id="2840873"/>
    <lineage>
        <taxon>Bacteria</taxon>
        <taxon>Pseudomonadati</taxon>
        <taxon>Bacteroidota</taxon>
        <taxon>Bacteroidia</taxon>
        <taxon>Bacteroidales</taxon>
        <taxon>Muribaculaceae</taxon>
        <taxon>Muribaculaceae incertae sedis</taxon>
        <taxon>Candidatus Merdivivens</taxon>
    </lineage>
</organism>
<feature type="signal peptide" evidence="1">
    <location>
        <begin position="1"/>
        <end position="22"/>
    </location>
</feature>
<reference evidence="2" key="1">
    <citation type="submission" date="2020-10" db="EMBL/GenBank/DDBJ databases">
        <authorList>
            <person name="Gilroy R."/>
        </authorList>
    </citation>
    <scope>NUCLEOTIDE SEQUENCE</scope>
    <source>
        <strain evidence="2">10037</strain>
    </source>
</reference>